<accession>V8N7Z4</accession>
<name>V8N7Z4_OPHHA</name>
<evidence type="ECO:0000313" key="2">
    <source>
        <dbReference type="EMBL" id="ETE58235.1"/>
    </source>
</evidence>
<protein>
    <submittedName>
        <fullName evidence="2">Zinc finger homeobox protein 2</fullName>
    </submittedName>
</protein>
<comment type="caution">
    <text evidence="2">The sequence shown here is derived from an EMBL/GenBank/DDBJ whole genome shotgun (WGS) entry which is preliminary data.</text>
</comment>
<proteinExistence type="predicted"/>
<keyword evidence="2" id="KW-0238">DNA-binding</keyword>
<dbReference type="EMBL" id="AZIM01006997">
    <property type="protein sequence ID" value="ETE58235.1"/>
    <property type="molecule type" value="Genomic_DNA"/>
</dbReference>
<reference evidence="2 3" key="1">
    <citation type="journal article" date="2013" name="Proc. Natl. Acad. Sci. U.S.A.">
        <title>The king cobra genome reveals dynamic gene evolution and adaptation in the snake venom system.</title>
        <authorList>
            <person name="Vonk F.J."/>
            <person name="Casewell N.R."/>
            <person name="Henkel C.V."/>
            <person name="Heimberg A.M."/>
            <person name="Jansen H.J."/>
            <person name="McCleary R.J."/>
            <person name="Kerkkamp H.M."/>
            <person name="Vos R.A."/>
            <person name="Guerreiro I."/>
            <person name="Calvete J.J."/>
            <person name="Wuster W."/>
            <person name="Woods A.E."/>
            <person name="Logan J.M."/>
            <person name="Harrison R.A."/>
            <person name="Castoe T.A."/>
            <person name="de Koning A.P."/>
            <person name="Pollock D.D."/>
            <person name="Yandell M."/>
            <person name="Calderon D."/>
            <person name="Renjifo C."/>
            <person name="Currier R.B."/>
            <person name="Salgado D."/>
            <person name="Pla D."/>
            <person name="Sanz L."/>
            <person name="Hyder A.S."/>
            <person name="Ribeiro J.M."/>
            <person name="Arntzen J.W."/>
            <person name="van den Thillart G.E."/>
            <person name="Boetzer M."/>
            <person name="Pirovano W."/>
            <person name="Dirks R.P."/>
            <person name="Spaink H.P."/>
            <person name="Duboule D."/>
            <person name="McGlinn E."/>
            <person name="Kini R.M."/>
            <person name="Richardson M.K."/>
        </authorList>
    </citation>
    <scope>NUCLEOTIDE SEQUENCE</scope>
    <source>
        <tissue evidence="2">Blood</tissue>
    </source>
</reference>
<dbReference type="AlphaFoldDB" id="V8N7Z4"/>
<feature type="non-terminal residue" evidence="2">
    <location>
        <position position="1"/>
    </location>
</feature>
<feature type="region of interest" description="Disordered" evidence="1">
    <location>
        <begin position="1"/>
        <end position="69"/>
    </location>
</feature>
<keyword evidence="2" id="KW-0371">Homeobox</keyword>
<gene>
    <name evidence="2" type="primary">ZFHX2</name>
    <name evidence="2" type="ORF">L345_16049</name>
</gene>
<dbReference type="GO" id="GO:0003677">
    <property type="term" value="F:DNA binding"/>
    <property type="evidence" value="ECO:0007669"/>
    <property type="project" value="UniProtKB-KW"/>
</dbReference>
<sequence length="97" mass="10002">MEQTLEASPRLDPAQEDPALGLQPPEKEQHLPGSQAGDGPGPLAPAGREKADESGLPPPISAREQRLGPQLAAASQLSLVPLNVQAICPEQKVGEGA</sequence>
<keyword evidence="3" id="KW-1185">Reference proteome</keyword>
<evidence type="ECO:0000313" key="3">
    <source>
        <dbReference type="Proteomes" id="UP000018936"/>
    </source>
</evidence>
<evidence type="ECO:0000256" key="1">
    <source>
        <dbReference type="SAM" id="MobiDB-lite"/>
    </source>
</evidence>
<dbReference type="Proteomes" id="UP000018936">
    <property type="component" value="Unassembled WGS sequence"/>
</dbReference>
<organism evidence="2 3">
    <name type="scientific">Ophiophagus hannah</name>
    <name type="common">King cobra</name>
    <name type="synonym">Naja hannah</name>
    <dbReference type="NCBI Taxonomy" id="8665"/>
    <lineage>
        <taxon>Eukaryota</taxon>
        <taxon>Metazoa</taxon>
        <taxon>Chordata</taxon>
        <taxon>Craniata</taxon>
        <taxon>Vertebrata</taxon>
        <taxon>Euteleostomi</taxon>
        <taxon>Lepidosauria</taxon>
        <taxon>Squamata</taxon>
        <taxon>Bifurcata</taxon>
        <taxon>Unidentata</taxon>
        <taxon>Episquamata</taxon>
        <taxon>Toxicofera</taxon>
        <taxon>Serpentes</taxon>
        <taxon>Colubroidea</taxon>
        <taxon>Elapidae</taxon>
        <taxon>Elapinae</taxon>
        <taxon>Ophiophagus</taxon>
    </lineage>
</organism>